<feature type="transmembrane region" description="Helical" evidence="2">
    <location>
        <begin position="99"/>
        <end position="118"/>
    </location>
</feature>
<evidence type="ECO:0000256" key="2">
    <source>
        <dbReference type="SAM" id="Phobius"/>
    </source>
</evidence>
<keyword evidence="2" id="KW-0812">Transmembrane</keyword>
<keyword evidence="2" id="KW-0472">Membrane</keyword>
<gene>
    <name evidence="3" type="ORF">RB548_19670</name>
</gene>
<organism evidence="3 4">
    <name type="scientific">Sinorhizobium chiapasense</name>
    <dbReference type="NCBI Taxonomy" id="501572"/>
    <lineage>
        <taxon>Bacteria</taxon>
        <taxon>Pseudomonadati</taxon>
        <taxon>Pseudomonadota</taxon>
        <taxon>Alphaproteobacteria</taxon>
        <taxon>Hyphomicrobiales</taxon>
        <taxon>Rhizobiaceae</taxon>
        <taxon>Sinorhizobium/Ensifer group</taxon>
        <taxon>Sinorhizobium</taxon>
    </lineage>
</organism>
<evidence type="ECO:0008006" key="5">
    <source>
        <dbReference type="Google" id="ProtNLM"/>
    </source>
</evidence>
<sequence>MVLRKTEKAGFRRRTRPRRKSPNQELTPMDATTSSKQPRNGGALFFAHAAYILAVLVFALGVCRLVVGFAIINGNLGADALARYAPGSATTGQLIDKSIYGIAFAIALGTLAEIAKCVRR</sequence>
<feature type="compositionally biased region" description="Polar residues" evidence="1">
    <location>
        <begin position="23"/>
        <end position="38"/>
    </location>
</feature>
<reference evidence="3" key="1">
    <citation type="submission" date="2023-08" db="EMBL/GenBank/DDBJ databases">
        <title>Complete genome sequence of Sinorhizobium chiapanecum ITTG S70 isolated from Acaciella angustissima nodules in Chiapas-Mexico.</title>
        <authorList>
            <person name="Rincon-Rosales R."/>
            <person name="Rogel M.A."/>
            <person name="Rincon-Medina C.I."/>
            <person name="Guerrero G."/>
            <person name="Manzano-Gomez L.A."/>
            <person name="Lopez-Lopez A."/>
            <person name="Rincon Molina F.A."/>
            <person name="Martinez-Romero E."/>
        </authorList>
    </citation>
    <scope>NUCLEOTIDE SEQUENCE</scope>
    <source>
        <strain evidence="3">ITTG S70</strain>
    </source>
</reference>
<proteinExistence type="predicted"/>
<keyword evidence="2" id="KW-1133">Transmembrane helix</keyword>
<feature type="region of interest" description="Disordered" evidence="1">
    <location>
        <begin position="1"/>
        <end position="38"/>
    </location>
</feature>
<feature type="compositionally biased region" description="Basic residues" evidence="1">
    <location>
        <begin position="11"/>
        <end position="21"/>
    </location>
</feature>
<dbReference type="Proteomes" id="UP001432360">
    <property type="component" value="Chromosome"/>
</dbReference>
<feature type="transmembrane region" description="Helical" evidence="2">
    <location>
        <begin position="44"/>
        <end position="72"/>
    </location>
</feature>
<dbReference type="EMBL" id="CP133148">
    <property type="protein sequence ID" value="WVT03664.1"/>
    <property type="molecule type" value="Genomic_DNA"/>
</dbReference>
<evidence type="ECO:0000313" key="3">
    <source>
        <dbReference type="EMBL" id="WVT03664.1"/>
    </source>
</evidence>
<feature type="compositionally biased region" description="Basic and acidic residues" evidence="1">
    <location>
        <begin position="1"/>
        <end position="10"/>
    </location>
</feature>
<dbReference type="RefSeq" id="WP_331372874.1">
    <property type="nucleotide sequence ID" value="NZ_CP133148.1"/>
</dbReference>
<evidence type="ECO:0000256" key="1">
    <source>
        <dbReference type="SAM" id="MobiDB-lite"/>
    </source>
</evidence>
<accession>A0ABZ2B837</accession>
<evidence type="ECO:0000313" key="4">
    <source>
        <dbReference type="Proteomes" id="UP001432360"/>
    </source>
</evidence>
<protein>
    <recommendedName>
        <fullName evidence="5">Transmembrane protein</fullName>
    </recommendedName>
</protein>
<keyword evidence="4" id="KW-1185">Reference proteome</keyword>
<name>A0ABZ2B837_9HYPH</name>